<organism evidence="1 2">
    <name type="scientific">Pseudonocardia acidicola</name>
    <dbReference type="NCBI Taxonomy" id="2724939"/>
    <lineage>
        <taxon>Bacteria</taxon>
        <taxon>Bacillati</taxon>
        <taxon>Actinomycetota</taxon>
        <taxon>Actinomycetes</taxon>
        <taxon>Pseudonocardiales</taxon>
        <taxon>Pseudonocardiaceae</taxon>
        <taxon>Pseudonocardia</taxon>
    </lineage>
</organism>
<dbReference type="Gene3D" id="3.40.30.10">
    <property type="entry name" value="Glutaredoxin"/>
    <property type="match status" value="1"/>
</dbReference>
<proteinExistence type="predicted"/>
<evidence type="ECO:0000313" key="1">
    <source>
        <dbReference type="EMBL" id="NMH98693.1"/>
    </source>
</evidence>
<keyword evidence="2" id="KW-1185">Reference proteome</keyword>
<dbReference type="EMBL" id="JAAXLA010000026">
    <property type="protein sequence ID" value="NMH98693.1"/>
    <property type="molecule type" value="Genomic_DNA"/>
</dbReference>
<evidence type="ECO:0000313" key="2">
    <source>
        <dbReference type="Proteomes" id="UP000820669"/>
    </source>
</evidence>
<dbReference type="Pfam" id="PF22234">
    <property type="entry name" value="Rv2466c-like"/>
    <property type="match status" value="1"/>
</dbReference>
<protein>
    <submittedName>
        <fullName evidence="1">DsbA family protein</fullName>
    </submittedName>
</protein>
<gene>
    <name evidence="1" type="ORF">HF526_15455</name>
</gene>
<dbReference type="Proteomes" id="UP000820669">
    <property type="component" value="Unassembled WGS sequence"/>
</dbReference>
<sequence length="200" mass="22557">MVNKVDFYFDPVCPFAWIAFGWIKEVEAQRDIDLNVRIMSLAVLNDGREGHTPESAKGLDSAWRPVRVAGAVEERLGQPGLRRYYETFGRLFHVERVRGRDKVIRETLARLDVDDLIAAADTTDYDEAVRKSHDAGMEPVGLDVGTPTIHVDGVAFFGPVLSAIPRGQDALDMFDGTLLIARNPHFSELKRTRSRELRYD</sequence>
<dbReference type="InterPro" id="IPR036249">
    <property type="entry name" value="Thioredoxin-like_sf"/>
</dbReference>
<name>A0ABX1SAX1_9PSEU</name>
<comment type="caution">
    <text evidence="1">The sequence shown here is derived from an EMBL/GenBank/DDBJ whole genome shotgun (WGS) entry which is preliminary data.</text>
</comment>
<dbReference type="RefSeq" id="WP_169382143.1">
    <property type="nucleotide sequence ID" value="NZ_JAAXLA010000026.1"/>
</dbReference>
<accession>A0ABX1SAX1</accession>
<reference evidence="1 2" key="1">
    <citation type="submission" date="2020-04" db="EMBL/GenBank/DDBJ databases">
        <authorList>
            <person name="Klaysubun C."/>
            <person name="Duangmal K."/>
            <person name="Lipun K."/>
        </authorList>
    </citation>
    <scope>NUCLEOTIDE SEQUENCE [LARGE SCALE GENOMIC DNA]</scope>
    <source>
        <strain evidence="1 2">K10HN5</strain>
    </source>
</reference>
<dbReference type="InterPro" id="IPR053977">
    <property type="entry name" value="Rv2466c-like"/>
</dbReference>
<dbReference type="SUPFAM" id="SSF52833">
    <property type="entry name" value="Thioredoxin-like"/>
    <property type="match status" value="1"/>
</dbReference>